<evidence type="ECO:0000313" key="4">
    <source>
        <dbReference type="EMBL" id="QHQ34869.1"/>
    </source>
</evidence>
<dbReference type="AlphaFoldDB" id="A0A6P1T0Q8"/>
<reference evidence="4 5" key="1">
    <citation type="submission" date="2019-12" db="EMBL/GenBank/DDBJ databases">
        <title>Complete genome sequence of Algicella marina strain 9Alg 56(T) isolated from the red alga Tichocarpus crinitus.</title>
        <authorList>
            <person name="Kim S.-G."/>
            <person name="Nedashkovskaya O.I."/>
        </authorList>
    </citation>
    <scope>NUCLEOTIDE SEQUENCE [LARGE SCALE GENOMIC DNA]</scope>
    <source>
        <strain evidence="4 5">9Alg 56</strain>
    </source>
</reference>
<dbReference type="InterPro" id="IPR029787">
    <property type="entry name" value="Nucleotide_cyclase"/>
</dbReference>
<dbReference type="GO" id="GO:0005886">
    <property type="term" value="C:plasma membrane"/>
    <property type="evidence" value="ECO:0007669"/>
    <property type="project" value="TreeGrafter"/>
</dbReference>
<dbReference type="GO" id="GO:0052621">
    <property type="term" value="F:diguanylate cyclase activity"/>
    <property type="evidence" value="ECO:0007669"/>
    <property type="project" value="UniProtKB-EC"/>
</dbReference>
<keyword evidence="5" id="KW-1185">Reference proteome</keyword>
<dbReference type="FunFam" id="3.30.70.270:FF:000001">
    <property type="entry name" value="Diguanylate cyclase domain protein"/>
    <property type="match status" value="1"/>
</dbReference>
<dbReference type="CDD" id="cd01949">
    <property type="entry name" value="GGDEF"/>
    <property type="match status" value="1"/>
</dbReference>
<dbReference type="PANTHER" id="PTHR45138:SF9">
    <property type="entry name" value="DIGUANYLATE CYCLASE DGCM-RELATED"/>
    <property type="match status" value="1"/>
</dbReference>
<evidence type="ECO:0000256" key="1">
    <source>
        <dbReference type="ARBA" id="ARBA00012528"/>
    </source>
</evidence>
<dbReference type="GO" id="GO:1902201">
    <property type="term" value="P:negative regulation of bacterial-type flagellum-dependent cell motility"/>
    <property type="evidence" value="ECO:0007669"/>
    <property type="project" value="TreeGrafter"/>
</dbReference>
<dbReference type="KEGG" id="amaq:GO499_06470"/>
<evidence type="ECO:0000313" key="5">
    <source>
        <dbReference type="Proteomes" id="UP000464495"/>
    </source>
</evidence>
<comment type="catalytic activity">
    <reaction evidence="2">
        <text>2 GTP = 3',3'-c-di-GMP + 2 diphosphate</text>
        <dbReference type="Rhea" id="RHEA:24898"/>
        <dbReference type="ChEBI" id="CHEBI:33019"/>
        <dbReference type="ChEBI" id="CHEBI:37565"/>
        <dbReference type="ChEBI" id="CHEBI:58805"/>
        <dbReference type="EC" id="2.7.7.65"/>
    </reaction>
</comment>
<dbReference type="PROSITE" id="PS50887">
    <property type="entry name" value="GGDEF"/>
    <property type="match status" value="1"/>
</dbReference>
<evidence type="ECO:0000259" key="3">
    <source>
        <dbReference type="PROSITE" id="PS50887"/>
    </source>
</evidence>
<dbReference type="Pfam" id="PF00990">
    <property type="entry name" value="GGDEF"/>
    <property type="match status" value="1"/>
</dbReference>
<dbReference type="EMBL" id="CP046620">
    <property type="protein sequence ID" value="QHQ34869.1"/>
    <property type="molecule type" value="Genomic_DNA"/>
</dbReference>
<dbReference type="InterPro" id="IPR029016">
    <property type="entry name" value="GAF-like_dom_sf"/>
</dbReference>
<organism evidence="4 5">
    <name type="scientific">Algicella marina</name>
    <dbReference type="NCBI Taxonomy" id="2683284"/>
    <lineage>
        <taxon>Bacteria</taxon>
        <taxon>Pseudomonadati</taxon>
        <taxon>Pseudomonadota</taxon>
        <taxon>Alphaproteobacteria</taxon>
        <taxon>Rhodobacterales</taxon>
        <taxon>Paracoccaceae</taxon>
        <taxon>Algicella</taxon>
    </lineage>
</organism>
<evidence type="ECO:0000256" key="2">
    <source>
        <dbReference type="ARBA" id="ARBA00034247"/>
    </source>
</evidence>
<dbReference type="SMART" id="SM00267">
    <property type="entry name" value="GGDEF"/>
    <property type="match status" value="1"/>
</dbReference>
<dbReference type="Proteomes" id="UP000464495">
    <property type="component" value="Chromosome"/>
</dbReference>
<dbReference type="SUPFAM" id="SSF55073">
    <property type="entry name" value="Nucleotide cyclase"/>
    <property type="match status" value="1"/>
</dbReference>
<dbReference type="GO" id="GO:0043709">
    <property type="term" value="P:cell adhesion involved in single-species biofilm formation"/>
    <property type="evidence" value="ECO:0007669"/>
    <property type="project" value="TreeGrafter"/>
</dbReference>
<protein>
    <recommendedName>
        <fullName evidence="1">diguanylate cyclase</fullName>
        <ecNumber evidence="1">2.7.7.65</ecNumber>
    </recommendedName>
</protein>
<dbReference type="InterPro" id="IPR000160">
    <property type="entry name" value="GGDEF_dom"/>
</dbReference>
<proteinExistence type="predicted"/>
<dbReference type="NCBIfam" id="TIGR00254">
    <property type="entry name" value="GGDEF"/>
    <property type="match status" value="1"/>
</dbReference>
<dbReference type="Gene3D" id="3.30.70.270">
    <property type="match status" value="1"/>
</dbReference>
<dbReference type="PANTHER" id="PTHR45138">
    <property type="entry name" value="REGULATORY COMPONENTS OF SENSORY TRANSDUCTION SYSTEM"/>
    <property type="match status" value="1"/>
</dbReference>
<dbReference type="Gene3D" id="3.30.450.40">
    <property type="match status" value="1"/>
</dbReference>
<dbReference type="InterPro" id="IPR050469">
    <property type="entry name" value="Diguanylate_Cyclase"/>
</dbReference>
<dbReference type="InterPro" id="IPR043128">
    <property type="entry name" value="Rev_trsase/Diguanyl_cyclase"/>
</dbReference>
<dbReference type="SUPFAM" id="SSF55781">
    <property type="entry name" value="GAF domain-like"/>
    <property type="match status" value="1"/>
</dbReference>
<name>A0A6P1T0Q8_9RHOB</name>
<dbReference type="RefSeq" id="WP_161861435.1">
    <property type="nucleotide sequence ID" value="NZ_CP046620.1"/>
</dbReference>
<dbReference type="EC" id="2.7.7.65" evidence="1"/>
<sequence>MVSSDGSQARLRQKHSGRAPFLNDYYALLVASQTADGMVVCDRDERIVWNNPSFARLMQADVDGVVASQIGSLLGRERLGEDMLSGEPVAVPLGGAFLEMRWMALKTTADDTPLHLGTFRPCPPPASDTKATDREQISREERKLLSQTSGWFYAAKSLDELLKIVSKCMKTLFPEAYGQLYIYADSRDVLELAGHWGVGFLTDHIEPDDCWSLRRGRAYAYGNNDIDFACVHKDGDDCPSFCLPVVAHGDTIGMLHLAFPDIRLHNITRAELARLMDPRWDLALICAEQISLAVANVRLRQELQNQSVRDQLTGLWNRRWFLETAQKELNRTMARRGSLSLVALDVDHFKKYNDSHGHDAGDAVLKSLGALMREHFTGDAFACRVGGEEFSIIAPSTDAEAAFDMADRFRREVARMKIRSAGREMPDVTVSCGVATVPDCGDDLETLMKTADLALYRAKEAGRNCVVSHSQSEQKA</sequence>
<feature type="domain" description="GGDEF" evidence="3">
    <location>
        <begin position="337"/>
        <end position="471"/>
    </location>
</feature>
<accession>A0A6P1T0Q8</accession>
<gene>
    <name evidence="4" type="ORF">GO499_06470</name>
</gene>